<keyword evidence="1" id="KW-0966">Cell projection</keyword>
<keyword evidence="2" id="KW-1185">Reference proteome</keyword>
<reference evidence="1" key="1">
    <citation type="submission" date="2017-10" db="EMBL/GenBank/DDBJ databases">
        <title>Genome sequence of cellulolytic Lachnospiraceae bacterium XHS1971 isolated from hotspring sediment.</title>
        <authorList>
            <person name="Vasudevan G."/>
            <person name="Joshi A.J."/>
            <person name="Hivarkar S."/>
            <person name="Lanjekar V.B."/>
            <person name="Dhakephalkar P.K."/>
            <person name="Dagar S."/>
        </authorList>
    </citation>
    <scope>NUCLEOTIDE SEQUENCE</scope>
    <source>
        <strain evidence="1">XHS1971</strain>
    </source>
</reference>
<gene>
    <name evidence="1" type="primary">flgG</name>
    <name evidence="1" type="ORF">CS063_13475</name>
</gene>
<name>A0AC61D998_9FIRM</name>
<evidence type="ECO:0000313" key="1">
    <source>
        <dbReference type="EMBL" id="PHV69844.1"/>
    </source>
</evidence>
<organism evidence="1 2">
    <name type="scientific">Sporanaerobium hydrogeniformans</name>
    <dbReference type="NCBI Taxonomy" id="3072179"/>
    <lineage>
        <taxon>Bacteria</taxon>
        <taxon>Bacillati</taxon>
        <taxon>Bacillota</taxon>
        <taxon>Clostridia</taxon>
        <taxon>Lachnospirales</taxon>
        <taxon>Lachnospiraceae</taxon>
        <taxon>Sporanaerobium</taxon>
    </lineage>
</organism>
<keyword evidence="1" id="KW-0969">Cilium</keyword>
<proteinExistence type="predicted"/>
<dbReference type="Proteomes" id="UP000224460">
    <property type="component" value="Unassembled WGS sequence"/>
</dbReference>
<protein>
    <submittedName>
        <fullName evidence="1">Flagellar basal body rod protein FlgG</fullName>
    </submittedName>
</protein>
<comment type="caution">
    <text evidence="1">The sequence shown here is derived from an EMBL/GenBank/DDBJ whole genome shotgun (WGS) entry which is preliminary data.</text>
</comment>
<evidence type="ECO:0000313" key="2">
    <source>
        <dbReference type="Proteomes" id="UP000224460"/>
    </source>
</evidence>
<dbReference type="EMBL" id="PEDL01000017">
    <property type="protein sequence ID" value="PHV69844.1"/>
    <property type="molecule type" value="Genomic_DNA"/>
</dbReference>
<accession>A0AC61D998</accession>
<sequence>MVRGLWTAASGMVAQQLNVDTISNNLANVNTTGYKKETTHFKSLLYANLEGPEIPNIQAPASMQVGHGVRALPNSRNYTMGILQATENATDLAIEGKGFFAVQKADQETYTRDGSFRIALVDGGTYALVTADGDPVLSTEDESIIIGTDVPINKVIFGGDGSLYYMDPDTNTRMDIAKIKIVQFSNTEGLEAIGSNLFIETPASGEPLLEGETEGLKLSNVRAGYLEGSNVQIAEEMVKLIVAQRAYELNSTAIKTVDTMMQQANDLKRS</sequence>
<keyword evidence="1" id="KW-0282">Flagellum</keyword>